<organism evidence="2 3">
    <name type="scientific">Lactarius akahatsu</name>
    <dbReference type="NCBI Taxonomy" id="416441"/>
    <lineage>
        <taxon>Eukaryota</taxon>
        <taxon>Fungi</taxon>
        <taxon>Dikarya</taxon>
        <taxon>Basidiomycota</taxon>
        <taxon>Agaricomycotina</taxon>
        <taxon>Agaricomycetes</taxon>
        <taxon>Russulales</taxon>
        <taxon>Russulaceae</taxon>
        <taxon>Lactarius</taxon>
    </lineage>
</organism>
<evidence type="ECO:0000256" key="1">
    <source>
        <dbReference type="SAM" id="MobiDB-lite"/>
    </source>
</evidence>
<feature type="compositionally biased region" description="Basic and acidic residues" evidence="1">
    <location>
        <begin position="135"/>
        <end position="144"/>
    </location>
</feature>
<feature type="region of interest" description="Disordered" evidence="1">
    <location>
        <begin position="1"/>
        <end position="25"/>
    </location>
</feature>
<evidence type="ECO:0000313" key="3">
    <source>
        <dbReference type="Proteomes" id="UP001201163"/>
    </source>
</evidence>
<comment type="caution">
    <text evidence="2">The sequence shown here is derived from an EMBL/GenBank/DDBJ whole genome shotgun (WGS) entry which is preliminary data.</text>
</comment>
<sequence length="285" mass="32071">MGTGSAHSGLRTRTRVSDSSREQYSSSVDSPLLMASTVPPAIIRVIRVQFKSRLLRVTDYTRKRYRINARLDRFLLSSATSEHSLHSYQQHTMSRLCSHRQYISMTMTAPTSTPLPVLADPPKLANKQRRKAGRERHEERKAQTKEIASQRHWRRLDRPGLQEQLRNDGTLAFTGRNVDNFRELASHVRGDSDTEDDDDEEVEEAVETTEDVPPARSTSGAALLAMARPAKTRRPPPQTTDGEAFEVVEIDGRFVALDEDGWEILPNESAEASLSYSDVVRGSAR</sequence>
<feature type="compositionally biased region" description="Acidic residues" evidence="1">
    <location>
        <begin position="193"/>
        <end position="210"/>
    </location>
</feature>
<proteinExistence type="predicted"/>
<protein>
    <submittedName>
        <fullName evidence="2">Uncharacterized protein</fullName>
    </submittedName>
</protein>
<feature type="region of interest" description="Disordered" evidence="1">
    <location>
        <begin position="113"/>
        <end position="149"/>
    </location>
</feature>
<accession>A0AAD4LPH0</accession>
<reference evidence="2" key="1">
    <citation type="submission" date="2022-01" db="EMBL/GenBank/DDBJ databases">
        <title>Comparative genomics reveals a dynamic genome evolution in the ectomycorrhizal milk-cap (Lactarius) mushrooms.</title>
        <authorList>
            <consortium name="DOE Joint Genome Institute"/>
            <person name="Lebreton A."/>
            <person name="Tang N."/>
            <person name="Kuo A."/>
            <person name="LaButti K."/>
            <person name="Drula E."/>
            <person name="Barry K."/>
            <person name="Clum A."/>
            <person name="Lipzen A."/>
            <person name="Mousain D."/>
            <person name="Ng V."/>
            <person name="Wang R."/>
            <person name="Wang X."/>
            <person name="Dai Y."/>
            <person name="Henrissat B."/>
            <person name="Grigoriev I.V."/>
            <person name="Guerin-Laguette A."/>
            <person name="Yu F."/>
            <person name="Martin F.M."/>
        </authorList>
    </citation>
    <scope>NUCLEOTIDE SEQUENCE</scope>
    <source>
        <strain evidence="2">QP</strain>
    </source>
</reference>
<feature type="region of interest" description="Disordered" evidence="1">
    <location>
        <begin position="186"/>
        <end position="222"/>
    </location>
</feature>
<evidence type="ECO:0000313" key="2">
    <source>
        <dbReference type="EMBL" id="KAH8997972.1"/>
    </source>
</evidence>
<gene>
    <name evidence="2" type="ORF">EDB92DRAFT_1837211</name>
</gene>
<keyword evidence="3" id="KW-1185">Reference proteome</keyword>
<dbReference type="AlphaFoldDB" id="A0AAD4LPH0"/>
<name>A0AAD4LPH0_9AGAM</name>
<dbReference type="Proteomes" id="UP001201163">
    <property type="component" value="Unassembled WGS sequence"/>
</dbReference>
<dbReference type="EMBL" id="JAKELL010000006">
    <property type="protein sequence ID" value="KAH8997972.1"/>
    <property type="molecule type" value="Genomic_DNA"/>
</dbReference>